<evidence type="ECO:0000313" key="1">
    <source>
        <dbReference type="EMBL" id="KAK1535918.1"/>
    </source>
</evidence>
<sequence>MPDGALSFVQLAPAGGKWPGHFKMNKRGIWSL</sequence>
<accession>A0ABQ9SI27</accession>
<evidence type="ECO:0000313" key="2">
    <source>
        <dbReference type="Proteomes" id="UP001241169"/>
    </source>
</evidence>
<comment type="caution">
    <text evidence="1">The sequence shown here is derived from an EMBL/GenBank/DDBJ whole genome shotgun (WGS) entry which is preliminary data.</text>
</comment>
<dbReference type="EMBL" id="MOPA01000007">
    <property type="protein sequence ID" value="KAK1535918.1"/>
    <property type="molecule type" value="Genomic_DNA"/>
</dbReference>
<name>A0ABQ9SI27_9PEZI</name>
<keyword evidence="2" id="KW-1185">Reference proteome</keyword>
<proteinExistence type="predicted"/>
<gene>
    <name evidence="1" type="ORF">CPAR01_09460</name>
</gene>
<dbReference type="RefSeq" id="XP_060347855.1">
    <property type="nucleotide sequence ID" value="XM_060493725.1"/>
</dbReference>
<protein>
    <submittedName>
        <fullName evidence="1">Uncharacterized protein</fullName>
    </submittedName>
</protein>
<organism evidence="1 2">
    <name type="scientific">Colletotrichum paranaense</name>
    <dbReference type="NCBI Taxonomy" id="1914294"/>
    <lineage>
        <taxon>Eukaryota</taxon>
        <taxon>Fungi</taxon>
        <taxon>Dikarya</taxon>
        <taxon>Ascomycota</taxon>
        <taxon>Pezizomycotina</taxon>
        <taxon>Sordariomycetes</taxon>
        <taxon>Hypocreomycetidae</taxon>
        <taxon>Glomerellales</taxon>
        <taxon>Glomerellaceae</taxon>
        <taxon>Colletotrichum</taxon>
        <taxon>Colletotrichum acutatum species complex</taxon>
    </lineage>
</organism>
<dbReference type="Proteomes" id="UP001241169">
    <property type="component" value="Unassembled WGS sequence"/>
</dbReference>
<dbReference type="GeneID" id="85377624"/>
<reference evidence="1 2" key="1">
    <citation type="submission" date="2016-10" db="EMBL/GenBank/DDBJ databases">
        <title>The genome sequence of Colletotrichum fioriniae PJ7.</title>
        <authorList>
            <person name="Baroncelli R."/>
        </authorList>
    </citation>
    <scope>NUCLEOTIDE SEQUENCE [LARGE SCALE GENOMIC DNA]</scope>
    <source>
        <strain evidence="1 2">IMI 384185</strain>
    </source>
</reference>